<dbReference type="InterPro" id="IPR014729">
    <property type="entry name" value="Rossmann-like_a/b/a_fold"/>
</dbReference>
<evidence type="ECO:0000256" key="6">
    <source>
        <dbReference type="RuleBase" id="RU363038"/>
    </source>
</evidence>
<dbReference type="PROSITE" id="PS00178">
    <property type="entry name" value="AA_TRNA_LIGASE_I"/>
    <property type="match status" value="1"/>
</dbReference>
<dbReference type="InterPro" id="IPR035684">
    <property type="entry name" value="ArgRS_core"/>
</dbReference>
<evidence type="ECO:0000256" key="3">
    <source>
        <dbReference type="ARBA" id="ARBA00022840"/>
    </source>
</evidence>
<dbReference type="InterPro" id="IPR005148">
    <property type="entry name" value="Arg-tRNA-synth_N"/>
</dbReference>
<dbReference type="PANTHER" id="PTHR11956:SF5">
    <property type="entry name" value="ARGININE--TRNA LIGASE, CYTOPLASMIC"/>
    <property type="match status" value="1"/>
</dbReference>
<dbReference type="SUPFAM" id="SSF55190">
    <property type="entry name" value="Arginyl-tRNA synthetase (ArgRS), N-terminal 'additional' domain"/>
    <property type="match status" value="1"/>
</dbReference>
<evidence type="ECO:0000313" key="8">
    <source>
        <dbReference type="EMBL" id="CCC94784.1"/>
    </source>
</evidence>
<name>G0UZG5_TRYCI</name>
<comment type="similarity">
    <text evidence="6">Belongs to the class-I aminoacyl-tRNA synthetase family.</text>
</comment>
<dbReference type="EMBL" id="HE575324">
    <property type="protein sequence ID" value="CCC94784.1"/>
    <property type="molecule type" value="Genomic_DNA"/>
</dbReference>
<keyword evidence="2 6" id="KW-0547">Nucleotide-binding</keyword>
<dbReference type="Gene3D" id="3.40.50.620">
    <property type="entry name" value="HUPs"/>
    <property type="match status" value="2"/>
</dbReference>
<keyword evidence="6" id="KW-0648">Protein biosynthesis</keyword>
<evidence type="ECO:0000259" key="7">
    <source>
        <dbReference type="SMART" id="SM01016"/>
    </source>
</evidence>
<dbReference type="GO" id="GO:0005737">
    <property type="term" value="C:cytoplasm"/>
    <property type="evidence" value="ECO:0007669"/>
    <property type="project" value="InterPro"/>
</dbReference>
<dbReference type="PANTHER" id="PTHR11956">
    <property type="entry name" value="ARGINYL-TRNA SYNTHETASE"/>
    <property type="match status" value="1"/>
</dbReference>
<dbReference type="GO" id="GO:0005524">
    <property type="term" value="F:ATP binding"/>
    <property type="evidence" value="ECO:0007669"/>
    <property type="project" value="UniProtKB-KW"/>
</dbReference>
<dbReference type="GO" id="GO:0004814">
    <property type="term" value="F:arginine-tRNA ligase activity"/>
    <property type="evidence" value="ECO:0007669"/>
    <property type="project" value="InterPro"/>
</dbReference>
<keyword evidence="4 6" id="KW-0030">Aminoacyl-tRNA synthetase</keyword>
<proteinExistence type="inferred from homology"/>
<dbReference type="AlphaFoldDB" id="G0UZG5"/>
<reference evidence="8" key="1">
    <citation type="journal article" date="2012" name="Proc. Natl. Acad. Sci. U.S.A.">
        <title>Antigenic diversity is generated by distinct evolutionary mechanisms in African trypanosome species.</title>
        <authorList>
            <person name="Jackson A.P."/>
            <person name="Berry A."/>
            <person name="Aslett M."/>
            <person name="Allison H.C."/>
            <person name="Burton P."/>
            <person name="Vavrova-Anderson J."/>
            <person name="Brown R."/>
            <person name="Browne H."/>
            <person name="Corton N."/>
            <person name="Hauser H."/>
            <person name="Gamble J."/>
            <person name="Gilderthorp R."/>
            <person name="Marcello L."/>
            <person name="McQuillan J."/>
            <person name="Otto T.D."/>
            <person name="Quail M.A."/>
            <person name="Sanders M.J."/>
            <person name="van Tonder A."/>
            <person name="Ginger M.L."/>
            <person name="Field M.C."/>
            <person name="Barry J.D."/>
            <person name="Hertz-Fowler C."/>
            <person name="Berriman M."/>
        </authorList>
    </citation>
    <scope>NUCLEOTIDE SEQUENCE</scope>
    <source>
        <strain evidence="8">IL3000</strain>
    </source>
</reference>
<feature type="non-terminal residue" evidence="8">
    <location>
        <position position="484"/>
    </location>
</feature>
<dbReference type="SMART" id="SM01016">
    <property type="entry name" value="Arg_tRNA_synt_N"/>
    <property type="match status" value="1"/>
</dbReference>
<evidence type="ECO:0000256" key="4">
    <source>
        <dbReference type="ARBA" id="ARBA00023146"/>
    </source>
</evidence>
<dbReference type="SUPFAM" id="SSF52374">
    <property type="entry name" value="Nucleotidylyl transferase"/>
    <property type="match status" value="1"/>
</dbReference>
<dbReference type="Pfam" id="PF03485">
    <property type="entry name" value="Arg_tRNA_synt_N"/>
    <property type="match status" value="1"/>
</dbReference>
<gene>
    <name evidence="8" type="ORF">TCIL3000_11_1680</name>
</gene>
<dbReference type="FunFam" id="3.30.1360.70:FF:000010">
    <property type="entry name" value="Arginyl-tRNA synthetase, putative"/>
    <property type="match status" value="1"/>
</dbReference>
<dbReference type="GO" id="GO:0006420">
    <property type="term" value="P:arginyl-tRNA aminoacylation"/>
    <property type="evidence" value="ECO:0007669"/>
    <property type="project" value="InterPro"/>
</dbReference>
<feature type="domain" description="Arginyl tRNA synthetase N-terminal" evidence="7">
    <location>
        <begin position="12"/>
        <end position="99"/>
    </location>
</feature>
<dbReference type="InterPro" id="IPR036695">
    <property type="entry name" value="Arg-tRNA-synth_N_sf"/>
</dbReference>
<sequence length="484" mass="54695">MSRYFAGTNAELALKEIVHNTIQRTFPSLKPPEVLIGLGKTTEYQCNNAMGLAKLLSTADPPVKMGPSLVGEELKKNLEENDIIESFEPTPQGFINISIKAGWVAGSVEKILKEGIRPPSIPKQKVLVDFSSPNIAKEMHVGHLRSTIIGEAICRLFEFCQYEVHRINHVGDWGTAFGMLILYLKHQHPNFITETPNIADLTLFYREAKKCFDDDPEFKEQARLQVVKLQALEEESIKAWKIICDISRNEFRQIYDRLNITIEERGESFYNPLIPDVLKLLEAKGKLQESNGAKVSMPTDRKLITAIDAKDMAKLVSPHLVWADKSNKVEFHPNMIAALREVGVLKGEDGAEMLSISKKETKPLNQFDVRTDVDRLVPLLQPLFKGKLSPLFREVFEAAGIIEGEYVTVPRFTFPLMVVKSDGGFTYDTTDIAAMYHRFVIEKMDRVVYCTDVGQYEHLRMCAEVAKDMGWMEKGSWSHAGFGL</sequence>
<evidence type="ECO:0000256" key="2">
    <source>
        <dbReference type="ARBA" id="ARBA00022741"/>
    </source>
</evidence>
<accession>G0UZG5</accession>
<dbReference type="Pfam" id="PF00750">
    <property type="entry name" value="tRNA-synt_1d"/>
    <property type="match status" value="2"/>
</dbReference>
<organism evidence="8">
    <name type="scientific">Trypanosoma congolense (strain IL3000)</name>
    <dbReference type="NCBI Taxonomy" id="1068625"/>
    <lineage>
        <taxon>Eukaryota</taxon>
        <taxon>Discoba</taxon>
        <taxon>Euglenozoa</taxon>
        <taxon>Kinetoplastea</taxon>
        <taxon>Metakinetoplastina</taxon>
        <taxon>Trypanosomatida</taxon>
        <taxon>Trypanosomatidae</taxon>
        <taxon>Trypanosoma</taxon>
        <taxon>Nannomonas</taxon>
    </lineage>
</organism>
<protein>
    <recommendedName>
        <fullName evidence="5">Arginyl-tRNA synthetase</fullName>
    </recommendedName>
</protein>
<keyword evidence="1 6" id="KW-0436">Ligase</keyword>
<dbReference type="InterPro" id="IPR001278">
    <property type="entry name" value="Arg-tRNA-ligase"/>
</dbReference>
<dbReference type="InterPro" id="IPR001412">
    <property type="entry name" value="aa-tRNA-synth_I_CS"/>
</dbReference>
<dbReference type="VEuPathDB" id="TriTrypDB:TcIL3000.11.1680"/>
<dbReference type="Gene3D" id="3.30.1360.70">
    <property type="entry name" value="Arginyl tRNA synthetase N-terminal domain"/>
    <property type="match status" value="1"/>
</dbReference>
<dbReference type="PRINTS" id="PR01038">
    <property type="entry name" value="TRNASYNTHARG"/>
</dbReference>
<evidence type="ECO:0000256" key="1">
    <source>
        <dbReference type="ARBA" id="ARBA00022598"/>
    </source>
</evidence>
<evidence type="ECO:0000256" key="5">
    <source>
        <dbReference type="ARBA" id="ARBA00033033"/>
    </source>
</evidence>
<keyword evidence="3 6" id="KW-0067">ATP-binding</keyword>